<comment type="caution">
    <text evidence="4">The sequence shown here is derived from an EMBL/GenBank/DDBJ whole genome shotgun (WGS) entry which is preliminary data.</text>
</comment>
<evidence type="ECO:0000256" key="2">
    <source>
        <dbReference type="ARBA" id="ARBA00022598"/>
    </source>
</evidence>
<dbReference type="Proteomes" id="UP001596045">
    <property type="component" value="Unassembled WGS sequence"/>
</dbReference>
<feature type="domain" description="AMP-dependent synthetase/ligase" evidence="3">
    <location>
        <begin position="15"/>
        <end position="333"/>
    </location>
</feature>
<evidence type="ECO:0000313" key="4">
    <source>
        <dbReference type="EMBL" id="MFC5474056.1"/>
    </source>
</evidence>
<gene>
    <name evidence="4" type="ORF">ACFPM8_08790</name>
</gene>
<dbReference type="PANTHER" id="PTHR43201">
    <property type="entry name" value="ACYL-COA SYNTHETASE"/>
    <property type="match status" value="1"/>
</dbReference>
<dbReference type="InterPro" id="IPR000873">
    <property type="entry name" value="AMP-dep_synth/lig_dom"/>
</dbReference>
<keyword evidence="5" id="KW-1185">Reference proteome</keyword>
<dbReference type="PANTHER" id="PTHR43201:SF5">
    <property type="entry name" value="MEDIUM-CHAIN ACYL-COA LIGASE ACSF2, MITOCHONDRIAL"/>
    <property type="match status" value="1"/>
</dbReference>
<dbReference type="Gene3D" id="3.40.50.12780">
    <property type="entry name" value="N-terminal domain of ligase-like"/>
    <property type="match status" value="1"/>
</dbReference>
<proteinExistence type="inferred from homology"/>
<evidence type="ECO:0000256" key="1">
    <source>
        <dbReference type="ARBA" id="ARBA00006432"/>
    </source>
</evidence>
<reference evidence="5" key="1">
    <citation type="journal article" date="2019" name="Int. J. Syst. Evol. Microbiol.">
        <title>The Global Catalogue of Microorganisms (GCM) 10K type strain sequencing project: providing services to taxonomists for standard genome sequencing and annotation.</title>
        <authorList>
            <consortium name="The Broad Institute Genomics Platform"/>
            <consortium name="The Broad Institute Genome Sequencing Center for Infectious Disease"/>
            <person name="Wu L."/>
            <person name="Ma J."/>
        </authorList>
    </citation>
    <scope>NUCLEOTIDE SEQUENCE [LARGE SCALE GENOMIC DNA]</scope>
    <source>
        <strain evidence="5">JCM 17066</strain>
    </source>
</reference>
<dbReference type="Gene3D" id="3.30.300.30">
    <property type="match status" value="1"/>
</dbReference>
<dbReference type="RefSeq" id="WP_378997113.1">
    <property type="nucleotide sequence ID" value="NZ_JBHSMT010000013.1"/>
</dbReference>
<dbReference type="Pfam" id="PF00501">
    <property type="entry name" value="AMP-binding"/>
    <property type="match status" value="1"/>
</dbReference>
<dbReference type="InterPro" id="IPR045851">
    <property type="entry name" value="AMP-bd_C_sf"/>
</dbReference>
<sequence>MDAINAIVTGAITTSDHRIYFFENGAARSISLYELDCQATTVRDHLLELGLTAGDRIGILAKNSLEWTLLDLAILKMGGIVAGLEIGRFEAETSLLRYGFKCIFTADYTGDNPNVIDIGMVRKWAAIDSIRPPKPSPHSGYRADDICAIKFTSGSTAEPKGMEATVGSINDTLNSVQELFKHGGTDNILVFFPQSFIQQRYWIYSALVFGHDVTLTSMEEVLPAAQHIQPTVIMGVPGFYDDVKTLIESGTDYAAADLGARRLAIHATLGKRIRYLWTGSAPASRTMLDFYNDAGVAIYEGYGSTEACIVAKNGPNACRVGSVGKVLPNKTVRFDQDGVLIVGSRHPVNTRYAWCGKGDNEKMFLPSGEVFTHDLAYLDADGYLYIQGRADDIVVLLNGRNVLVRPIEEYLKQHPAVHQCVVFGAGKPALTAVISPVNGDLDRGELEAYMEARNATALAEQRVHALVIADAQFSIENGMLTSQYKPLRRVIFKAHAEAIEATYSA</sequence>
<dbReference type="InterPro" id="IPR042099">
    <property type="entry name" value="ANL_N_sf"/>
</dbReference>
<dbReference type="EMBL" id="JBHSMT010000013">
    <property type="protein sequence ID" value="MFC5474056.1"/>
    <property type="molecule type" value="Genomic_DNA"/>
</dbReference>
<comment type="similarity">
    <text evidence="1">Belongs to the ATP-dependent AMP-binding enzyme family.</text>
</comment>
<dbReference type="Pfam" id="PF23562">
    <property type="entry name" value="AMP-binding_C_3"/>
    <property type="match status" value="1"/>
</dbReference>
<organism evidence="4 5">
    <name type="scientific">Paraherbaspirillum soli</name>
    <dbReference type="NCBI Taxonomy" id="631222"/>
    <lineage>
        <taxon>Bacteria</taxon>
        <taxon>Pseudomonadati</taxon>
        <taxon>Pseudomonadota</taxon>
        <taxon>Betaproteobacteria</taxon>
        <taxon>Burkholderiales</taxon>
        <taxon>Oxalobacteraceae</taxon>
        <taxon>Paraherbaspirillum</taxon>
    </lineage>
</organism>
<dbReference type="SUPFAM" id="SSF56801">
    <property type="entry name" value="Acetyl-CoA synthetase-like"/>
    <property type="match status" value="1"/>
</dbReference>
<keyword evidence="2" id="KW-0436">Ligase</keyword>
<accession>A0ABW0M919</accession>
<evidence type="ECO:0000259" key="3">
    <source>
        <dbReference type="Pfam" id="PF00501"/>
    </source>
</evidence>
<evidence type="ECO:0000313" key="5">
    <source>
        <dbReference type="Proteomes" id="UP001596045"/>
    </source>
</evidence>
<protein>
    <submittedName>
        <fullName evidence="4">AMP-binding protein</fullName>
    </submittedName>
</protein>
<name>A0ABW0M919_9BURK</name>